<dbReference type="Gene3D" id="3.40.640.10">
    <property type="entry name" value="Type I PLP-dependent aspartate aminotransferase-like (Major domain)"/>
    <property type="match status" value="1"/>
</dbReference>
<gene>
    <name evidence="9" type="ORF">CJJ23_03965</name>
</gene>
<evidence type="ECO:0000256" key="6">
    <source>
        <dbReference type="RuleBase" id="RU004075"/>
    </source>
</evidence>
<name>A0A269TJ54_9BACT</name>
<dbReference type="InterPro" id="IPR015424">
    <property type="entry name" value="PyrdxlP-dep_Trfase"/>
</dbReference>
<dbReference type="GO" id="GO:0019265">
    <property type="term" value="P:glycine biosynthetic process, by transamination of glyoxylate"/>
    <property type="evidence" value="ECO:0007669"/>
    <property type="project" value="TreeGrafter"/>
</dbReference>
<feature type="modified residue" description="N6-(pyridoxal phosphate)lysine" evidence="5">
    <location>
        <position position="190"/>
    </location>
</feature>
<dbReference type="GO" id="GO:0004760">
    <property type="term" value="F:L-serine-pyruvate transaminase activity"/>
    <property type="evidence" value="ECO:0007669"/>
    <property type="project" value="TreeGrafter"/>
</dbReference>
<evidence type="ECO:0000256" key="3">
    <source>
        <dbReference type="ARBA" id="ARBA00022898"/>
    </source>
</evidence>
<accession>A0A269TJ54</accession>
<protein>
    <recommendedName>
        <fullName evidence="8">Aminotransferase class V domain-containing protein</fullName>
    </recommendedName>
</protein>
<dbReference type="InterPro" id="IPR020578">
    <property type="entry name" value="Aminotrans_V_PyrdxlP_BS"/>
</dbReference>
<sequence length="379" mass="42971">MKSYLLAPGPTNVPERFLKCLSEDLEHHRTSKFDHLVQENEKKINAIVNNTNGRSFILTASGSAALEAIAQNFTKQKDTVLAINIGYFSELFASILKSADLNVIELRSEWGKTVDAEIIERTIQNNPEITHIFAVQSETSTGVLNDLESIGKIAKKYKLFFGVDAISGLLFNPLHMSQWGIDAVAGASQKGFNLPPGVSFVSFSQNAYENYYKAKATNNWYLNLGRYFKYHDPFKSLVRAVAITPQTPAISMIRCLGKSLDEILKQGLVAKQKNQVRKYQYLEKKLLEIGFENVVRTEKHKSRSLIVVKNDTINLQDFLDTLFKDSHIYIANALTFWEKTAIRIGLLSELEEHDLDHIIQRMALAVRKVKMKAKEKERD</sequence>
<evidence type="ECO:0000256" key="1">
    <source>
        <dbReference type="ARBA" id="ARBA00001933"/>
    </source>
</evidence>
<dbReference type="InterPro" id="IPR024169">
    <property type="entry name" value="SP_NH2Trfase/AEP_transaminase"/>
</dbReference>
<dbReference type="InterPro" id="IPR015421">
    <property type="entry name" value="PyrdxlP-dep_Trfase_major"/>
</dbReference>
<dbReference type="Gene3D" id="3.90.1150.10">
    <property type="entry name" value="Aspartate Aminotransferase, domain 1"/>
    <property type="match status" value="1"/>
</dbReference>
<dbReference type="SUPFAM" id="SSF53383">
    <property type="entry name" value="PLP-dependent transferases"/>
    <property type="match status" value="1"/>
</dbReference>
<evidence type="ECO:0000256" key="7">
    <source>
        <dbReference type="RuleBase" id="RU004504"/>
    </source>
</evidence>
<dbReference type="PROSITE" id="PS00595">
    <property type="entry name" value="AA_TRANSFER_CLASS_5"/>
    <property type="match status" value="1"/>
</dbReference>
<evidence type="ECO:0000256" key="2">
    <source>
        <dbReference type="ARBA" id="ARBA00009236"/>
    </source>
</evidence>
<keyword evidence="3 5" id="KW-0663">Pyridoxal phosphate</keyword>
<dbReference type="EMBL" id="NQNY01000014">
    <property type="protein sequence ID" value="PAK21056.1"/>
    <property type="molecule type" value="Genomic_DNA"/>
</dbReference>
<dbReference type="Proteomes" id="UP000216943">
    <property type="component" value="Unassembled WGS sequence"/>
</dbReference>
<comment type="caution">
    <text evidence="9">The sequence shown here is derived from an EMBL/GenBank/DDBJ whole genome shotgun (WGS) entry which is preliminary data.</text>
</comment>
<evidence type="ECO:0000313" key="10">
    <source>
        <dbReference type="Proteomes" id="UP000216943"/>
    </source>
</evidence>
<evidence type="ECO:0000256" key="4">
    <source>
        <dbReference type="PIRSR" id="PIRSR000524-1"/>
    </source>
</evidence>
<dbReference type="PIRSF" id="PIRSF000524">
    <property type="entry name" value="SPT"/>
    <property type="match status" value="1"/>
</dbReference>
<proteinExistence type="inferred from homology"/>
<comment type="cofactor">
    <cofactor evidence="1 5 7">
        <name>pyridoxal 5'-phosphate</name>
        <dbReference type="ChEBI" id="CHEBI:597326"/>
    </cofactor>
</comment>
<dbReference type="PANTHER" id="PTHR21152">
    <property type="entry name" value="AMINOTRANSFERASE CLASS V"/>
    <property type="match status" value="1"/>
</dbReference>
<dbReference type="InterPro" id="IPR000192">
    <property type="entry name" value="Aminotrans_V_dom"/>
</dbReference>
<dbReference type="OrthoDB" id="389074at2"/>
<dbReference type="AlphaFoldDB" id="A0A269TJ54"/>
<evidence type="ECO:0000256" key="5">
    <source>
        <dbReference type="PIRSR" id="PIRSR000524-50"/>
    </source>
</evidence>
<dbReference type="Pfam" id="PF00266">
    <property type="entry name" value="Aminotran_5"/>
    <property type="match status" value="1"/>
</dbReference>
<dbReference type="RefSeq" id="WP_095335060.1">
    <property type="nucleotide sequence ID" value="NZ_NQNY01000014.1"/>
</dbReference>
<dbReference type="PANTHER" id="PTHR21152:SF40">
    <property type="entry name" value="ALANINE--GLYOXYLATE AMINOTRANSFERASE"/>
    <property type="match status" value="1"/>
</dbReference>
<evidence type="ECO:0000259" key="8">
    <source>
        <dbReference type="Pfam" id="PF00266"/>
    </source>
</evidence>
<reference evidence="10" key="1">
    <citation type="submission" date="2017-08" db="EMBL/GenBank/DDBJ databases">
        <authorList>
            <person name="Alvarez-Ponce D."/>
            <person name="Weitzman C.L."/>
            <person name="Tillett R.L."/>
            <person name="Sandmeier F.C."/>
            <person name="Tracy C.R."/>
        </authorList>
    </citation>
    <scope>NUCLEOTIDE SEQUENCE [LARGE SCALE GENOMIC DNA]</scope>
    <source>
        <strain evidence="10">723</strain>
    </source>
</reference>
<evidence type="ECO:0000313" key="9">
    <source>
        <dbReference type="EMBL" id="PAK21056.1"/>
    </source>
</evidence>
<organism evidence="9 10">
    <name type="scientific">Mycoplasmopsis agassizii</name>
    <dbReference type="NCBI Taxonomy" id="33922"/>
    <lineage>
        <taxon>Bacteria</taxon>
        <taxon>Bacillati</taxon>
        <taxon>Mycoplasmatota</taxon>
        <taxon>Mycoplasmoidales</taxon>
        <taxon>Metamycoplasmataceae</taxon>
        <taxon>Mycoplasmopsis</taxon>
    </lineage>
</organism>
<dbReference type="GO" id="GO:0008453">
    <property type="term" value="F:alanine-glyoxylate transaminase activity"/>
    <property type="evidence" value="ECO:0007669"/>
    <property type="project" value="TreeGrafter"/>
</dbReference>
<comment type="similarity">
    <text evidence="2 6">Belongs to the class-V pyridoxal-phosphate-dependent aminotransferase family.</text>
</comment>
<dbReference type="InterPro" id="IPR015422">
    <property type="entry name" value="PyrdxlP-dep_Trfase_small"/>
</dbReference>
<feature type="domain" description="Aminotransferase class V" evidence="8">
    <location>
        <begin position="4"/>
        <end position="328"/>
    </location>
</feature>
<feature type="binding site" evidence="4">
    <location>
        <position position="343"/>
    </location>
    <ligand>
        <name>substrate</name>
    </ligand>
</feature>